<protein>
    <submittedName>
        <fullName evidence="1">Uncharacterized protein</fullName>
    </submittedName>
</protein>
<sequence length="76" mass="8659">MKHVISNFRGRKADRLHRQGFRGKYRNASEDDFPRNLQGPTLRVETGGSATFALELEWQCIISPSLPWAWGTRVSG</sequence>
<proteinExistence type="predicted"/>
<evidence type="ECO:0000313" key="1">
    <source>
        <dbReference type="EMBL" id="MSB72192.1"/>
    </source>
</evidence>
<organism evidence="1 2">
    <name type="scientific">Parabacteroides distasonis</name>
    <dbReference type="NCBI Taxonomy" id="823"/>
    <lineage>
        <taxon>Bacteria</taxon>
        <taxon>Pseudomonadati</taxon>
        <taxon>Bacteroidota</taxon>
        <taxon>Bacteroidia</taxon>
        <taxon>Bacteroidales</taxon>
        <taxon>Tannerellaceae</taxon>
        <taxon>Parabacteroides</taxon>
    </lineage>
</organism>
<comment type="caution">
    <text evidence="1">The sequence shown here is derived from an EMBL/GenBank/DDBJ whole genome shotgun (WGS) entry which is preliminary data.</text>
</comment>
<evidence type="ECO:0000313" key="2">
    <source>
        <dbReference type="Proteomes" id="UP000441609"/>
    </source>
</evidence>
<gene>
    <name evidence="1" type="ORF">GKD70_02585</name>
</gene>
<reference evidence="1 2" key="1">
    <citation type="journal article" date="2019" name="Nat. Med.">
        <title>A library of human gut bacterial isolates paired with longitudinal multiomics data enables mechanistic microbiome research.</title>
        <authorList>
            <person name="Poyet M."/>
            <person name="Groussin M."/>
            <person name="Gibbons S.M."/>
            <person name="Avila-Pacheco J."/>
            <person name="Jiang X."/>
            <person name="Kearney S.M."/>
            <person name="Perrotta A.R."/>
            <person name="Berdy B."/>
            <person name="Zhao S."/>
            <person name="Lieberman T.D."/>
            <person name="Swanson P.K."/>
            <person name="Smith M."/>
            <person name="Roesemann S."/>
            <person name="Alexander J.E."/>
            <person name="Rich S.A."/>
            <person name="Livny J."/>
            <person name="Vlamakis H."/>
            <person name="Clish C."/>
            <person name="Bullock K."/>
            <person name="Deik A."/>
            <person name="Scott J."/>
            <person name="Pierce K.A."/>
            <person name="Xavier R.J."/>
            <person name="Alm E.J."/>
        </authorList>
    </citation>
    <scope>NUCLEOTIDE SEQUENCE [LARGE SCALE GENOMIC DNA]</scope>
    <source>
        <strain evidence="1 2">BIOML-A20</strain>
    </source>
</reference>
<accession>A0A9Q4QUP9</accession>
<dbReference type="EMBL" id="WKMO01000002">
    <property type="protein sequence ID" value="MSB72192.1"/>
    <property type="molecule type" value="Genomic_DNA"/>
</dbReference>
<dbReference type="AlphaFoldDB" id="A0A9Q4QUP9"/>
<dbReference type="Proteomes" id="UP000441609">
    <property type="component" value="Unassembled WGS sequence"/>
</dbReference>
<name>A0A9Q4QUP9_PARDI</name>
<dbReference type="RefSeq" id="WP_147351511.1">
    <property type="nucleotide sequence ID" value="NZ_CP103148.1"/>
</dbReference>